<proteinExistence type="predicted"/>
<reference evidence="1" key="1">
    <citation type="submission" date="2021-04" db="EMBL/GenBank/DDBJ databases">
        <title>Genomic sequence of Actinosynnema pretiosum subsp. pretiosum ATCC 31280 (C-14919).</title>
        <authorList>
            <person name="Bai L."/>
            <person name="Wang X."/>
            <person name="Xiao Y."/>
        </authorList>
    </citation>
    <scope>NUCLEOTIDE SEQUENCE</scope>
    <source>
        <strain evidence="1">ATCC 31280</strain>
    </source>
</reference>
<dbReference type="EMBL" id="CP073249">
    <property type="protein sequence ID" value="QUF05241.1"/>
    <property type="molecule type" value="Genomic_DNA"/>
</dbReference>
<sequence length="92" mass="9547">MPRSVLAVLRGVEDAAVDAALLSEHCERFADHARAIGRRSALEPPPAGSTLLAGSTPLAWTTLPAWTTPPSCPLRPPRGCPACAPGRTRAPG</sequence>
<protein>
    <submittedName>
        <fullName evidence="1">Uncharacterized protein</fullName>
    </submittedName>
</protein>
<organism evidence="1 2">
    <name type="scientific">Actinosynnema pretiosum subsp. pretiosum</name>
    <dbReference type="NCBI Taxonomy" id="103721"/>
    <lineage>
        <taxon>Bacteria</taxon>
        <taxon>Bacillati</taxon>
        <taxon>Actinomycetota</taxon>
        <taxon>Actinomycetes</taxon>
        <taxon>Pseudonocardiales</taxon>
        <taxon>Pseudonocardiaceae</taxon>
        <taxon>Actinosynnema</taxon>
    </lineage>
</organism>
<evidence type="ECO:0000313" key="1">
    <source>
        <dbReference type="EMBL" id="QUF05241.1"/>
    </source>
</evidence>
<dbReference type="Proteomes" id="UP000677152">
    <property type="component" value="Chromosome"/>
</dbReference>
<accession>A0AA45L8F3</accession>
<evidence type="ECO:0000313" key="2">
    <source>
        <dbReference type="Proteomes" id="UP000677152"/>
    </source>
</evidence>
<name>A0AA45L8F3_9PSEU</name>
<dbReference type="AlphaFoldDB" id="A0AA45L8F3"/>
<gene>
    <name evidence="1" type="ORF">KCV87_03765</name>
</gene>